<proteinExistence type="predicted"/>
<dbReference type="Proteomes" id="UP001055580">
    <property type="component" value="Chromosome"/>
</dbReference>
<gene>
    <name evidence="1" type="ORF">M9980_10870</name>
</gene>
<dbReference type="RefSeq" id="WP_250750592.1">
    <property type="nucleotide sequence ID" value="NZ_CP098401.1"/>
</dbReference>
<evidence type="ECO:0000313" key="2">
    <source>
        <dbReference type="Proteomes" id="UP001055580"/>
    </source>
</evidence>
<organism evidence="1 2">
    <name type="scientific">Sphingomonas donggukensis</name>
    <dbReference type="NCBI Taxonomy" id="2949093"/>
    <lineage>
        <taxon>Bacteria</taxon>
        <taxon>Pseudomonadati</taxon>
        <taxon>Pseudomonadota</taxon>
        <taxon>Alphaproteobacteria</taxon>
        <taxon>Sphingomonadales</taxon>
        <taxon>Sphingomonadaceae</taxon>
        <taxon>Sphingomonas</taxon>
    </lineage>
</organism>
<reference evidence="1" key="1">
    <citation type="submission" date="2022-05" db="EMBL/GenBank/DDBJ databases">
        <title>Sphingomonas sp. strain RMG20 Genome sequencing and assembly.</title>
        <authorList>
            <person name="Kim I."/>
        </authorList>
    </citation>
    <scope>NUCLEOTIDE SEQUENCE</scope>
    <source>
        <strain evidence="1">RMG20</strain>
    </source>
</reference>
<keyword evidence="2" id="KW-1185">Reference proteome</keyword>
<evidence type="ECO:0000313" key="1">
    <source>
        <dbReference type="EMBL" id="URW75057.1"/>
    </source>
</evidence>
<protein>
    <submittedName>
        <fullName evidence="1">Uncharacterized protein</fullName>
    </submittedName>
</protein>
<accession>A0ABY4TUD0</accession>
<dbReference type="EMBL" id="CP098401">
    <property type="protein sequence ID" value="URW75057.1"/>
    <property type="molecule type" value="Genomic_DNA"/>
</dbReference>
<name>A0ABY4TUD0_9SPHN</name>
<sequence length="126" mass="14270">MKRDERDLADPDFRLLLAMVAEILRRCDIGFGVIFRDEIFQDRIHRANAELFAARAFATVELKHLHRLENHFIGNGPISTLGALAEALEPTSTNAGRALVQALTIRRRVEIDLTQRIGPHTPLTIY</sequence>